<keyword evidence="1" id="KW-0472">Membrane</keyword>
<keyword evidence="1" id="KW-1133">Transmembrane helix</keyword>
<proteinExistence type="predicted"/>
<dbReference type="Proteomes" id="UP000176527">
    <property type="component" value="Unassembled WGS sequence"/>
</dbReference>
<feature type="transmembrane region" description="Helical" evidence="1">
    <location>
        <begin position="6"/>
        <end position="30"/>
    </location>
</feature>
<evidence type="ECO:0000313" key="3">
    <source>
        <dbReference type="Proteomes" id="UP000176527"/>
    </source>
</evidence>
<accession>A0A1F5KCB3</accession>
<evidence type="ECO:0000313" key="2">
    <source>
        <dbReference type="EMBL" id="OGE38587.1"/>
    </source>
</evidence>
<dbReference type="AlphaFoldDB" id="A0A1F5KCB3"/>
<dbReference type="EMBL" id="MFDE01000018">
    <property type="protein sequence ID" value="OGE38587.1"/>
    <property type="molecule type" value="Genomic_DNA"/>
</dbReference>
<sequence>MDFLQIALIFLIILLGIFLSITGLQVFFILRDLKQALNSIQKLLNTEEAKEKILTVSKSSKLPNRRLFKNVR</sequence>
<gene>
    <name evidence="2" type="ORF">A3F00_01700</name>
</gene>
<protein>
    <submittedName>
        <fullName evidence="2">Uncharacterized protein</fullName>
    </submittedName>
</protein>
<name>A0A1F5KCB3_9BACT</name>
<evidence type="ECO:0000256" key="1">
    <source>
        <dbReference type="SAM" id="Phobius"/>
    </source>
</evidence>
<reference evidence="2 3" key="1">
    <citation type="journal article" date="2016" name="Nat. Commun.">
        <title>Thousands of microbial genomes shed light on interconnected biogeochemical processes in an aquifer system.</title>
        <authorList>
            <person name="Anantharaman K."/>
            <person name="Brown C.T."/>
            <person name="Hug L.A."/>
            <person name="Sharon I."/>
            <person name="Castelle C.J."/>
            <person name="Probst A.J."/>
            <person name="Thomas B.C."/>
            <person name="Singh A."/>
            <person name="Wilkins M.J."/>
            <person name="Karaoz U."/>
            <person name="Brodie E.L."/>
            <person name="Williams K.H."/>
            <person name="Hubbard S.S."/>
            <person name="Banfield J.F."/>
        </authorList>
    </citation>
    <scope>NUCLEOTIDE SEQUENCE [LARGE SCALE GENOMIC DNA]</scope>
</reference>
<keyword evidence="1" id="KW-0812">Transmembrane</keyword>
<organism evidence="2 3">
    <name type="scientific">Candidatus Daviesbacteria bacterium RIFCSPHIGHO2_12_FULL_37_11</name>
    <dbReference type="NCBI Taxonomy" id="1797777"/>
    <lineage>
        <taxon>Bacteria</taxon>
        <taxon>Candidatus Daviesiibacteriota</taxon>
    </lineage>
</organism>
<comment type="caution">
    <text evidence="2">The sequence shown here is derived from an EMBL/GenBank/DDBJ whole genome shotgun (WGS) entry which is preliminary data.</text>
</comment>